<proteinExistence type="predicted"/>
<accession>A0AA86U2M4</accession>
<sequence length="637" mass="75722">MNFQPFITSKNYDININIKDNLFVVHEIQKNFKDFRQLIEFFERYQKQPNIAKFILSFKDFIQIQQTIKIQNNSNIIIDFYVMCGSQNCKQYRAVFNKQCNLNELRQKQEANQTEKTLQKLFDQFAVYDDQQAFQKQLLWSTFKNKQQSVQQLGFVSLDIILEKIPQRRHYKVKEVCNQYNLLYNDEVNQINNIFMCLYASIDKINEPKHSESDLSYFLEECYEKSQDITKYLTLEEIYLDYQQYFMTVPENLLDLLKIKLANRCTIQCVNDHNYVDLVRKPQQSLIISLSNYVVANISVPTNIPVAQDFNDNYIFFDIKLPLQDVMWQLEHNLNVTDFGNVILRQDLIPVRFHSLLITKNIQVLKSFRFRSKQKIFEFTNALVNVYSKNTPAPILEYLNQRVMLETALKKKTLFENHFRQFFANQYFVFKSNSEQMIMNAVFTRIIHDQISLNQVLSEFKKEEVSQGLGLSDFNADIFFKQIIFEFLERAQIKLQGANILEFVVKNDNQRLQDLKPYQNQIITIQSELQRVFDTYWLVQKEISNSYLNKILKKYNEVIGEISAQKIARQLGVVTIQQIMEDINLKVDQKIILDFKNVELSEKWIMINGKQYELYGYIKGLYRKDRLDADAMKDLGQ</sequence>
<gene>
    <name evidence="1" type="ORF">HINF_LOCUS16473</name>
    <name evidence="2" type="ORF">HINF_LOCUS58350</name>
</gene>
<reference evidence="1" key="1">
    <citation type="submission" date="2023-06" db="EMBL/GenBank/DDBJ databases">
        <authorList>
            <person name="Kurt Z."/>
        </authorList>
    </citation>
    <scope>NUCLEOTIDE SEQUENCE</scope>
</reference>
<dbReference type="EMBL" id="CATOUU010000418">
    <property type="protein sequence ID" value="CAI9928828.1"/>
    <property type="molecule type" value="Genomic_DNA"/>
</dbReference>
<dbReference type="AlphaFoldDB" id="A0AA86U2M4"/>
<reference evidence="2 3" key="2">
    <citation type="submission" date="2024-07" db="EMBL/GenBank/DDBJ databases">
        <authorList>
            <person name="Akdeniz Z."/>
        </authorList>
    </citation>
    <scope>NUCLEOTIDE SEQUENCE [LARGE SCALE GENOMIC DNA]</scope>
</reference>
<protein>
    <submittedName>
        <fullName evidence="2">Hypothetical_protein</fullName>
    </submittedName>
</protein>
<organism evidence="1">
    <name type="scientific">Hexamita inflata</name>
    <dbReference type="NCBI Taxonomy" id="28002"/>
    <lineage>
        <taxon>Eukaryota</taxon>
        <taxon>Metamonada</taxon>
        <taxon>Diplomonadida</taxon>
        <taxon>Hexamitidae</taxon>
        <taxon>Hexamitinae</taxon>
        <taxon>Hexamita</taxon>
    </lineage>
</organism>
<comment type="caution">
    <text evidence="1">The sequence shown here is derived from an EMBL/GenBank/DDBJ whole genome shotgun (WGS) entry which is preliminary data.</text>
</comment>
<name>A0AA86U2M4_9EUKA</name>
<evidence type="ECO:0000313" key="2">
    <source>
        <dbReference type="EMBL" id="CAL6077465.1"/>
    </source>
</evidence>
<dbReference type="Proteomes" id="UP001642409">
    <property type="component" value="Unassembled WGS sequence"/>
</dbReference>
<evidence type="ECO:0000313" key="3">
    <source>
        <dbReference type="Proteomes" id="UP001642409"/>
    </source>
</evidence>
<keyword evidence="3" id="KW-1185">Reference proteome</keyword>
<dbReference type="EMBL" id="CAXDID020000327">
    <property type="protein sequence ID" value="CAL6077465.1"/>
    <property type="molecule type" value="Genomic_DNA"/>
</dbReference>
<evidence type="ECO:0000313" key="1">
    <source>
        <dbReference type="EMBL" id="CAI9928828.1"/>
    </source>
</evidence>